<keyword evidence="2" id="KW-1185">Reference proteome</keyword>
<dbReference type="PANTHER" id="PTHR14614:SF109">
    <property type="entry name" value="RIBOSOMAL LYSINE N-METHYLTRANSFERASE 5"/>
    <property type="match status" value="1"/>
</dbReference>
<accession>A0A5J4Z297</accession>
<evidence type="ECO:0000313" key="1">
    <source>
        <dbReference type="EMBL" id="KAA8497033.1"/>
    </source>
</evidence>
<dbReference type="PANTHER" id="PTHR14614">
    <property type="entry name" value="HEPATOCELLULAR CARCINOMA-ASSOCIATED ANTIGEN"/>
    <property type="match status" value="1"/>
</dbReference>
<dbReference type="InterPro" id="IPR019410">
    <property type="entry name" value="Methyltransf_16"/>
</dbReference>
<protein>
    <submittedName>
        <fullName evidence="1">Protein-lysine methyltransferase METTL21B</fullName>
    </submittedName>
</protein>
<dbReference type="EMBL" id="VRMN01000002">
    <property type="protein sequence ID" value="KAA8497033.1"/>
    <property type="molecule type" value="Genomic_DNA"/>
</dbReference>
<dbReference type="Gene3D" id="3.40.50.150">
    <property type="entry name" value="Vaccinia Virus protein VP39"/>
    <property type="match status" value="1"/>
</dbReference>
<dbReference type="InterPro" id="IPR029063">
    <property type="entry name" value="SAM-dependent_MTases_sf"/>
</dbReference>
<keyword evidence="1" id="KW-0489">Methyltransferase</keyword>
<sequence length="257" mass="28741">MTVGTMRVIQVEVEGIDRQNDAPQVLHLHEDMELADNETGATIWDGCLVAVAWMKKQQVQYMWRSSVVLELGAGTGAAGLVLAALGARVVLTDLPHLVPLMEKNVRANQAAFVYPPRVCALPWSAPANECSFDAAAVKSALIRAMGSETAGSSLYAPTRCYILAVEIIYLESTFSDLIATLNWTWEIMFKPEQQQERAVEKLDVKLIIAAELRVTVPEFFRQFHAAGWKHSFTPPEEYDDLYRSDDIRILLAWRDMS</sequence>
<comment type="caution">
    <text evidence="1">The sequence shown here is derived from an EMBL/GenBank/DDBJ whole genome shotgun (WGS) entry which is preliminary data.</text>
</comment>
<keyword evidence="1" id="KW-0808">Transferase</keyword>
<organism evidence="1 2">
    <name type="scientific">Porphyridium purpureum</name>
    <name type="common">Red alga</name>
    <name type="synonym">Porphyridium cruentum</name>
    <dbReference type="NCBI Taxonomy" id="35688"/>
    <lineage>
        <taxon>Eukaryota</taxon>
        <taxon>Rhodophyta</taxon>
        <taxon>Bangiophyceae</taxon>
        <taxon>Porphyridiales</taxon>
        <taxon>Porphyridiaceae</taxon>
        <taxon>Porphyridium</taxon>
    </lineage>
</organism>
<dbReference type="SUPFAM" id="SSF53335">
    <property type="entry name" value="S-adenosyl-L-methionine-dependent methyltransferases"/>
    <property type="match status" value="1"/>
</dbReference>
<evidence type="ECO:0000313" key="2">
    <source>
        <dbReference type="Proteomes" id="UP000324585"/>
    </source>
</evidence>
<dbReference type="GO" id="GO:0008168">
    <property type="term" value="F:methyltransferase activity"/>
    <property type="evidence" value="ECO:0007669"/>
    <property type="project" value="UniProtKB-KW"/>
</dbReference>
<gene>
    <name evidence="1" type="ORF">FVE85_0762</name>
</gene>
<dbReference type="Pfam" id="PF10294">
    <property type="entry name" value="Methyltransf_16"/>
    <property type="match status" value="1"/>
</dbReference>
<dbReference type="Proteomes" id="UP000324585">
    <property type="component" value="Unassembled WGS sequence"/>
</dbReference>
<dbReference type="CDD" id="cd02440">
    <property type="entry name" value="AdoMet_MTases"/>
    <property type="match status" value="1"/>
</dbReference>
<name>A0A5J4Z297_PORPP</name>
<reference evidence="2" key="1">
    <citation type="journal article" date="2019" name="Nat. Commun.">
        <title>Expansion of phycobilisome linker gene families in mesophilic red algae.</title>
        <authorList>
            <person name="Lee J."/>
            <person name="Kim D."/>
            <person name="Bhattacharya D."/>
            <person name="Yoon H.S."/>
        </authorList>
    </citation>
    <scope>NUCLEOTIDE SEQUENCE [LARGE SCALE GENOMIC DNA]</scope>
    <source>
        <strain evidence="2">CCMP 1328</strain>
    </source>
</reference>
<dbReference type="AlphaFoldDB" id="A0A5J4Z297"/>
<dbReference type="GO" id="GO:0005829">
    <property type="term" value="C:cytosol"/>
    <property type="evidence" value="ECO:0007669"/>
    <property type="project" value="TreeGrafter"/>
</dbReference>
<proteinExistence type="predicted"/>
<dbReference type="GO" id="GO:0032259">
    <property type="term" value="P:methylation"/>
    <property type="evidence" value="ECO:0007669"/>
    <property type="project" value="UniProtKB-KW"/>
</dbReference>
<dbReference type="GO" id="GO:0032991">
    <property type="term" value="C:protein-containing complex"/>
    <property type="evidence" value="ECO:0007669"/>
    <property type="project" value="TreeGrafter"/>
</dbReference>